<evidence type="ECO:0000313" key="1">
    <source>
        <dbReference type="EMBL" id="KAK0145315.1"/>
    </source>
</evidence>
<proteinExistence type="predicted"/>
<evidence type="ECO:0000313" key="2">
    <source>
        <dbReference type="Proteomes" id="UP001174136"/>
    </source>
</evidence>
<accession>A0AA47MSE1</accession>
<comment type="caution">
    <text evidence="1">The sequence shown here is derived from an EMBL/GenBank/DDBJ whole genome shotgun (WGS) entry which is preliminary data.</text>
</comment>
<name>A0AA47MSE1_MERPO</name>
<organism evidence="1 2">
    <name type="scientific">Merluccius polli</name>
    <name type="common">Benguela hake</name>
    <name type="synonym">Merluccius cadenati</name>
    <dbReference type="NCBI Taxonomy" id="89951"/>
    <lineage>
        <taxon>Eukaryota</taxon>
        <taxon>Metazoa</taxon>
        <taxon>Chordata</taxon>
        <taxon>Craniata</taxon>
        <taxon>Vertebrata</taxon>
        <taxon>Euteleostomi</taxon>
        <taxon>Actinopterygii</taxon>
        <taxon>Neopterygii</taxon>
        <taxon>Teleostei</taxon>
        <taxon>Neoteleostei</taxon>
        <taxon>Acanthomorphata</taxon>
        <taxon>Zeiogadaria</taxon>
        <taxon>Gadariae</taxon>
        <taxon>Gadiformes</taxon>
        <taxon>Gadoidei</taxon>
        <taxon>Merlucciidae</taxon>
        <taxon>Merluccius</taxon>
    </lineage>
</organism>
<dbReference type="EMBL" id="JAOPHQ010002865">
    <property type="protein sequence ID" value="KAK0145315.1"/>
    <property type="molecule type" value="Genomic_DNA"/>
</dbReference>
<sequence>MINSIRAKAKQHRGFKLFLEELSAEYVDLHHTDVRWLTGEFEDRFNHFDKLEPCVAFIANPFMEVDKGEISEQMAELLSVYSVEMEVKHPKSCPAKIPTTFTTFLEPGRPRKL</sequence>
<gene>
    <name evidence="1" type="ORF">N1851_015789</name>
</gene>
<dbReference type="AlphaFoldDB" id="A0AA47MSE1"/>
<keyword evidence="2" id="KW-1185">Reference proteome</keyword>
<reference evidence="1" key="1">
    <citation type="journal article" date="2023" name="Front. Mar. Sci.">
        <title>A new Merluccius polli reference genome to investigate the effects of global change in West African waters.</title>
        <authorList>
            <person name="Mateo J.L."/>
            <person name="Blanco-Fernandez C."/>
            <person name="Garcia-Vazquez E."/>
            <person name="Machado-Schiaffino G."/>
        </authorList>
    </citation>
    <scope>NUCLEOTIDE SEQUENCE</scope>
    <source>
        <strain evidence="1">C29</strain>
        <tissue evidence="1">Fin</tissue>
    </source>
</reference>
<protein>
    <submittedName>
        <fullName evidence="1">Uncharacterized protein</fullName>
    </submittedName>
</protein>
<dbReference type="Proteomes" id="UP001174136">
    <property type="component" value="Unassembled WGS sequence"/>
</dbReference>